<dbReference type="AlphaFoldDB" id="A0A9D9DMU1"/>
<evidence type="ECO:0000256" key="9">
    <source>
        <dbReference type="NCBIfam" id="TIGR00642"/>
    </source>
</evidence>
<evidence type="ECO:0000313" key="11">
    <source>
        <dbReference type="EMBL" id="MBO8429010.1"/>
    </source>
</evidence>
<feature type="domain" description="Methylmalonyl-CoA mutase alpha/beta chain catalytic" evidence="10">
    <location>
        <begin position="120"/>
        <end position="452"/>
    </location>
</feature>
<evidence type="ECO:0000256" key="7">
    <source>
        <dbReference type="ARBA" id="ARBA00023235"/>
    </source>
</evidence>
<comment type="similarity">
    <text evidence="4">Belongs to the methylmalonyl-CoA mutase family.</text>
</comment>
<reference evidence="11" key="1">
    <citation type="submission" date="2020-10" db="EMBL/GenBank/DDBJ databases">
        <authorList>
            <person name="Gilroy R."/>
        </authorList>
    </citation>
    <scope>NUCLEOTIDE SEQUENCE</scope>
    <source>
        <strain evidence="11">15467</strain>
    </source>
</reference>
<evidence type="ECO:0000313" key="12">
    <source>
        <dbReference type="Proteomes" id="UP000823635"/>
    </source>
</evidence>
<dbReference type="SUPFAM" id="SSF51703">
    <property type="entry name" value="Cobalamin (vitamin B12)-dependent enzymes"/>
    <property type="match status" value="1"/>
</dbReference>
<comment type="pathway">
    <text evidence="3">Metabolic intermediate metabolism; propanoyl-CoA degradation; succinyl-CoA from propanoyl-CoA: step 3/3.</text>
</comment>
<dbReference type="Pfam" id="PF01642">
    <property type="entry name" value="MM_CoA_mutase"/>
    <property type="match status" value="1"/>
</dbReference>
<dbReference type="PANTHER" id="PTHR48101:SF1">
    <property type="entry name" value="METHYLMALONYL-COA MUTASE, LARGE SUBUNIT"/>
    <property type="match status" value="1"/>
</dbReference>
<dbReference type="InterPro" id="IPR004608">
    <property type="entry name" value="MMCoA_mutase_b"/>
</dbReference>
<accession>A0A9D9DMU1</accession>
<dbReference type="InterPro" id="IPR016176">
    <property type="entry name" value="Cbl-dep_enz_cat"/>
</dbReference>
<keyword evidence="7 11" id="KW-0413">Isomerase</keyword>
<dbReference type="PANTHER" id="PTHR48101">
    <property type="entry name" value="METHYLMALONYL-COA MUTASE, MITOCHONDRIAL-RELATED"/>
    <property type="match status" value="1"/>
</dbReference>
<dbReference type="GO" id="GO:0031419">
    <property type="term" value="F:cobalamin binding"/>
    <property type="evidence" value="ECO:0007669"/>
    <property type="project" value="UniProtKB-KW"/>
</dbReference>
<dbReference type="GO" id="GO:0019652">
    <property type="term" value="P:lactate fermentation to propionate and acetate"/>
    <property type="evidence" value="ECO:0007669"/>
    <property type="project" value="InterPro"/>
</dbReference>
<name>A0A9D9DMU1_9BACT</name>
<comment type="catalytic activity">
    <reaction evidence="1">
        <text>(R)-methylmalonyl-CoA = succinyl-CoA</text>
        <dbReference type="Rhea" id="RHEA:22888"/>
        <dbReference type="ChEBI" id="CHEBI:57292"/>
        <dbReference type="ChEBI" id="CHEBI:57326"/>
        <dbReference type="EC" id="5.4.99.2"/>
    </reaction>
</comment>
<dbReference type="Gene3D" id="3.20.20.240">
    <property type="entry name" value="Methylmalonyl-CoA mutase"/>
    <property type="match status" value="1"/>
</dbReference>
<evidence type="ECO:0000256" key="4">
    <source>
        <dbReference type="ARBA" id="ARBA00008465"/>
    </source>
</evidence>
<dbReference type="EC" id="5.4.99.2" evidence="9"/>
<dbReference type="InterPro" id="IPR036724">
    <property type="entry name" value="Cobalamin-bd_sf"/>
</dbReference>
<organism evidence="11 12">
    <name type="scientific">Candidatus Egerieousia excrementavium</name>
    <dbReference type="NCBI Taxonomy" id="2840778"/>
    <lineage>
        <taxon>Bacteria</taxon>
        <taxon>Pseudomonadati</taxon>
        <taxon>Bacteroidota</taxon>
        <taxon>Bacteroidia</taxon>
        <taxon>Bacteroidales</taxon>
        <taxon>Candidatus Egerieousia</taxon>
    </lineage>
</organism>
<dbReference type="GO" id="GO:0004494">
    <property type="term" value="F:methylmalonyl-CoA mutase activity"/>
    <property type="evidence" value="ECO:0007669"/>
    <property type="project" value="UniProtKB-UniRule"/>
</dbReference>
<keyword evidence="6" id="KW-0846">Cobalamin</keyword>
<evidence type="ECO:0000256" key="1">
    <source>
        <dbReference type="ARBA" id="ARBA00000290"/>
    </source>
</evidence>
<dbReference type="GO" id="GO:0046872">
    <property type="term" value="F:metal ion binding"/>
    <property type="evidence" value="ECO:0007669"/>
    <property type="project" value="InterPro"/>
</dbReference>
<dbReference type="Proteomes" id="UP000823635">
    <property type="component" value="Unassembled WGS sequence"/>
</dbReference>
<evidence type="ECO:0000256" key="5">
    <source>
        <dbReference type="ARBA" id="ARBA00011870"/>
    </source>
</evidence>
<gene>
    <name evidence="11" type="primary">mutA</name>
    <name evidence="11" type="ORF">IAC68_03635</name>
</gene>
<comment type="cofactor">
    <cofactor evidence="2">
        <name>adenosylcob(III)alamin</name>
        <dbReference type="ChEBI" id="CHEBI:18408"/>
    </cofactor>
</comment>
<reference evidence="11" key="2">
    <citation type="journal article" date="2021" name="PeerJ">
        <title>Extensive microbial diversity within the chicken gut microbiome revealed by metagenomics and culture.</title>
        <authorList>
            <person name="Gilroy R."/>
            <person name="Ravi A."/>
            <person name="Getino M."/>
            <person name="Pursley I."/>
            <person name="Horton D.L."/>
            <person name="Alikhan N.F."/>
            <person name="Baker D."/>
            <person name="Gharbi K."/>
            <person name="Hall N."/>
            <person name="Watson M."/>
            <person name="Adriaenssens E.M."/>
            <person name="Foster-Nyarko E."/>
            <person name="Jarju S."/>
            <person name="Secka A."/>
            <person name="Antonio M."/>
            <person name="Oren A."/>
            <person name="Chaudhuri R.R."/>
            <person name="La Ragione R."/>
            <person name="Hildebrand F."/>
            <person name="Pallen M.J."/>
        </authorList>
    </citation>
    <scope>NUCLEOTIDE SEQUENCE</scope>
    <source>
        <strain evidence="11">15467</strain>
    </source>
</reference>
<comment type="caution">
    <text evidence="11">The sequence shown here is derived from an EMBL/GenBank/DDBJ whole genome shotgun (WGS) entry which is preliminary data.</text>
</comment>
<evidence type="ECO:0000256" key="8">
    <source>
        <dbReference type="ARBA" id="ARBA00023285"/>
    </source>
</evidence>
<evidence type="ECO:0000256" key="2">
    <source>
        <dbReference type="ARBA" id="ARBA00001922"/>
    </source>
</evidence>
<proteinExistence type="inferred from homology"/>
<comment type="subunit">
    <text evidence="5">Heterodimer of an alpha and a beta chain.</text>
</comment>
<dbReference type="SUPFAM" id="SSF52242">
    <property type="entry name" value="Cobalamin (vitamin B12)-binding domain"/>
    <property type="match status" value="1"/>
</dbReference>
<protein>
    <recommendedName>
        <fullName evidence="9">Methylmalonyl-CoA mutase small subunit</fullName>
        <ecNumber evidence="9">5.4.99.2</ecNumber>
    </recommendedName>
</protein>
<sequence>MAEKLFAEFPPVSTEQWEQVIIKDLKGADYEKKLVWRTQEGFSVRPYYRAENLKDVKHLGGVPGTFPYVRGTKDNNDWLIRQDYCAHDGDYARANAEAVDGLKKGVTSVGFCIDGEKPVSVEQMKTLLKGIDLGKTEVNFTGCCCASADIIKAFLTVAGEEGVKPEELRASFDYDPLRVLNQKGAFCSDKSMERLKEVVEAVKEYPHIRVIGVEAYAFNDAGATIVQELAFGLAMGSEYLSKLTDAGVSADEAAKRIKFTFAVGSTYFMEIAKFRAARMLWANVVAAYGAQKECSKKIKVHAVTSEWNQTVYDAYVNMLRGTTEAMSATIAGVDSLEVLPFDYAFRAPGEFSNRIARNAQIILKEESHFDKVVDPSAGSYYVENLTESIADAAWALFGKVEGMGGYIEAFKASFVQNAIKESSSKRDKNIATRRETILGTNQYPNFTEKADKDITLEVVTRKPAPEVTGEMIGAPLEKYRGAQAFEAMRFKTDKSGRQPVAFMVTYGNLAMCRARAQFACNFFAVAGFKVVDNNRFSSVEEGVKAALDAKADIIVACSSDDEYAEGAAMMADLVGDKAIVVVAGEPACKEELIAKGVVNFISVKSNVLETLKDYQTKLGIK</sequence>
<evidence type="ECO:0000259" key="10">
    <source>
        <dbReference type="Pfam" id="PF01642"/>
    </source>
</evidence>
<dbReference type="EMBL" id="JADINB010000081">
    <property type="protein sequence ID" value="MBO8429010.1"/>
    <property type="molecule type" value="Genomic_DNA"/>
</dbReference>
<dbReference type="InterPro" id="IPR006099">
    <property type="entry name" value="MeMalonylCoA_mutase_a/b_cat"/>
</dbReference>
<evidence type="ECO:0000256" key="3">
    <source>
        <dbReference type="ARBA" id="ARBA00005146"/>
    </source>
</evidence>
<dbReference type="Gene3D" id="3.40.50.280">
    <property type="entry name" value="Cobalamin-binding domain"/>
    <property type="match status" value="1"/>
</dbReference>
<keyword evidence="8" id="KW-0170">Cobalt</keyword>
<dbReference type="CDD" id="cd03677">
    <property type="entry name" value="MM_CoA_mutase_beta"/>
    <property type="match status" value="1"/>
</dbReference>
<evidence type="ECO:0000256" key="6">
    <source>
        <dbReference type="ARBA" id="ARBA00022628"/>
    </source>
</evidence>
<dbReference type="NCBIfam" id="TIGR00642">
    <property type="entry name" value="mmCoA_mut_beta"/>
    <property type="match status" value="1"/>
</dbReference>